<organism evidence="1 2">
    <name type="scientific">Dawidia soli</name>
    <dbReference type="NCBI Taxonomy" id="2782352"/>
    <lineage>
        <taxon>Bacteria</taxon>
        <taxon>Pseudomonadati</taxon>
        <taxon>Bacteroidota</taxon>
        <taxon>Cytophagia</taxon>
        <taxon>Cytophagales</taxon>
        <taxon>Chryseotaleaceae</taxon>
        <taxon>Dawidia</taxon>
    </lineage>
</organism>
<name>A0AAP2DCB0_9BACT</name>
<proteinExistence type="predicted"/>
<dbReference type="AlphaFoldDB" id="A0AAP2DCB0"/>
<dbReference type="RefSeq" id="WP_254092699.1">
    <property type="nucleotide sequence ID" value="NZ_JAHESC010000042.1"/>
</dbReference>
<comment type="caution">
    <text evidence="1">The sequence shown here is derived from an EMBL/GenBank/DDBJ whole genome shotgun (WGS) entry which is preliminary data.</text>
</comment>
<gene>
    <name evidence="1" type="ORF">KK078_23135</name>
</gene>
<dbReference type="Proteomes" id="UP001319180">
    <property type="component" value="Unassembled WGS sequence"/>
</dbReference>
<dbReference type="EMBL" id="JAHESC010000042">
    <property type="protein sequence ID" value="MBT1689476.1"/>
    <property type="molecule type" value="Genomic_DNA"/>
</dbReference>
<accession>A0AAP2DCB0</accession>
<sequence length="275" mass="31507">MTKLFFLCAFISLGLRSYSQSQDEIMQEGTLLYRSEMASWYGTDLFLKKYGERRENVGGYFSYVSDDKAICVFFSKGDTPQAVGTFTFDSTYNTETAVVDGQERPLTGHEQDLVAIRQAALHEYNSDTLFRSYKNMNPNFIPVSDQQGKRVYILTGPQEEGLVVFGNDYLLTFDKNNTLKQKRQLHKNLIPIKYNPSDNKLVLVTAHTHLPETGDLITATDVCTLMLYGPHVTWGQHLVLSEKNVSIWDCKKKELIVMTRKAWNRVMDAEKQKIK</sequence>
<keyword evidence="2" id="KW-1185">Reference proteome</keyword>
<evidence type="ECO:0000313" key="2">
    <source>
        <dbReference type="Proteomes" id="UP001319180"/>
    </source>
</evidence>
<evidence type="ECO:0000313" key="1">
    <source>
        <dbReference type="EMBL" id="MBT1689476.1"/>
    </source>
</evidence>
<reference evidence="1 2" key="1">
    <citation type="submission" date="2021-05" db="EMBL/GenBank/DDBJ databases">
        <title>A Polyphasic approach of four new species of the genus Ohtaekwangia: Ohtaekwangia histidinii sp. nov., Ohtaekwangia cretensis sp. nov., Ohtaekwangia indiensis sp. nov., Ohtaekwangia reichenbachii sp. nov. from diverse environment.</title>
        <authorList>
            <person name="Octaviana S."/>
        </authorList>
    </citation>
    <scope>NUCLEOTIDE SEQUENCE [LARGE SCALE GENOMIC DNA]</scope>
    <source>
        <strain evidence="1 2">PWU37</strain>
    </source>
</reference>
<protein>
    <submittedName>
        <fullName evidence="1">Uncharacterized protein</fullName>
    </submittedName>
</protein>